<dbReference type="OrthoDB" id="294702at2759"/>
<feature type="domain" description="AB hydrolase-1" evidence="1">
    <location>
        <begin position="33"/>
        <end position="307"/>
    </location>
</feature>
<dbReference type="EMBL" id="NHTK01001383">
    <property type="protein sequence ID" value="PPQ98461.1"/>
    <property type="molecule type" value="Genomic_DNA"/>
</dbReference>
<reference evidence="2 3" key="1">
    <citation type="journal article" date="2018" name="Evol. Lett.">
        <title>Horizontal gene cluster transfer increased hallucinogenic mushroom diversity.</title>
        <authorList>
            <person name="Reynolds H.T."/>
            <person name="Vijayakumar V."/>
            <person name="Gluck-Thaler E."/>
            <person name="Korotkin H.B."/>
            <person name="Matheny P.B."/>
            <person name="Slot J.C."/>
        </authorList>
    </citation>
    <scope>NUCLEOTIDE SEQUENCE [LARGE SCALE GENOMIC DNA]</scope>
    <source>
        <strain evidence="2 3">2629</strain>
    </source>
</reference>
<gene>
    <name evidence="2" type="ORF">CVT24_004140</name>
</gene>
<proteinExistence type="predicted"/>
<organism evidence="2 3">
    <name type="scientific">Panaeolus cyanescens</name>
    <dbReference type="NCBI Taxonomy" id="181874"/>
    <lineage>
        <taxon>Eukaryota</taxon>
        <taxon>Fungi</taxon>
        <taxon>Dikarya</taxon>
        <taxon>Basidiomycota</taxon>
        <taxon>Agaricomycotina</taxon>
        <taxon>Agaricomycetes</taxon>
        <taxon>Agaricomycetidae</taxon>
        <taxon>Agaricales</taxon>
        <taxon>Agaricineae</taxon>
        <taxon>Galeropsidaceae</taxon>
        <taxon>Panaeolus</taxon>
    </lineage>
</organism>
<dbReference type="InterPro" id="IPR000073">
    <property type="entry name" value="AB_hydrolase_1"/>
</dbReference>
<dbReference type="AlphaFoldDB" id="A0A409Y688"/>
<dbReference type="Proteomes" id="UP000284842">
    <property type="component" value="Unassembled WGS sequence"/>
</dbReference>
<sequence length="326" mass="36633">MSSQQSEDKFLQLPDNRTLVYQDIGDASSSTVVLFFHGAFGVGHASLLQPVLKEKGVHFIAPTLPGWGQSTPRPTNQPYNVCIANTTSALLDHLHPNDPDLKIYISGGSFGTVPAQILYGAPFDLFPYGRKVVGCLILAPFSPYKYHPEQSKYMTFQNWVSVGTPTQIVPFRLVQRVIVWLIRRKLQNEGKAEAFVRKVLFETMKEDERAAYAEWREKFGLKEGDFERKMGSNMVKSIAHSSEGCLEMADAIHSDWGFNPDTLNDEHNKRPIVIATSAGDTMAPDGMAVWLNDHYKNAHLERVDGGHIAALFHLNDIWKKLFELTQ</sequence>
<accession>A0A409Y688</accession>
<comment type="caution">
    <text evidence="2">The sequence shown here is derived from an EMBL/GenBank/DDBJ whole genome shotgun (WGS) entry which is preliminary data.</text>
</comment>
<evidence type="ECO:0000259" key="1">
    <source>
        <dbReference type="Pfam" id="PF12697"/>
    </source>
</evidence>
<dbReference type="InParanoid" id="A0A409Y688"/>
<keyword evidence="3" id="KW-1185">Reference proteome</keyword>
<dbReference type="Pfam" id="PF12697">
    <property type="entry name" value="Abhydrolase_6"/>
    <property type="match status" value="1"/>
</dbReference>
<dbReference type="Gene3D" id="3.40.50.1820">
    <property type="entry name" value="alpha/beta hydrolase"/>
    <property type="match status" value="1"/>
</dbReference>
<protein>
    <recommendedName>
        <fullName evidence="1">AB hydrolase-1 domain-containing protein</fullName>
    </recommendedName>
</protein>
<evidence type="ECO:0000313" key="3">
    <source>
        <dbReference type="Proteomes" id="UP000284842"/>
    </source>
</evidence>
<dbReference type="SUPFAM" id="SSF53474">
    <property type="entry name" value="alpha/beta-Hydrolases"/>
    <property type="match status" value="1"/>
</dbReference>
<name>A0A409Y688_9AGAR</name>
<dbReference type="InterPro" id="IPR029058">
    <property type="entry name" value="AB_hydrolase_fold"/>
</dbReference>
<evidence type="ECO:0000313" key="2">
    <source>
        <dbReference type="EMBL" id="PPQ98461.1"/>
    </source>
</evidence>